<organism evidence="1 2">
    <name type="scientific">Ralstonia wenshanensis</name>
    <dbReference type="NCBI Taxonomy" id="2842456"/>
    <lineage>
        <taxon>Bacteria</taxon>
        <taxon>Pseudomonadati</taxon>
        <taxon>Pseudomonadota</taxon>
        <taxon>Betaproteobacteria</taxon>
        <taxon>Burkholderiales</taxon>
        <taxon>Burkholderiaceae</taxon>
        <taxon>Ralstonia</taxon>
    </lineage>
</organism>
<name>A0AAD2AU09_9RALS</name>
<evidence type="ECO:0000313" key="2">
    <source>
        <dbReference type="Proteomes" id="UP001189915"/>
    </source>
</evidence>
<proteinExistence type="predicted"/>
<sequence length="35" mass="4107">MPDIKRLTKRLLSMGVSPRDIDAMTVDDMVWWLTD</sequence>
<comment type="caution">
    <text evidence="1">The sequence shown here is derived from an EMBL/GenBank/DDBJ whole genome shotgun (WGS) entry which is preliminary data.</text>
</comment>
<keyword evidence="2" id="KW-1185">Reference proteome</keyword>
<reference evidence="1 2" key="1">
    <citation type="submission" date="2023-07" db="EMBL/GenBank/DDBJ databases">
        <authorList>
            <person name="Peeters C."/>
        </authorList>
    </citation>
    <scope>NUCLEOTIDE SEQUENCE [LARGE SCALE GENOMIC DNA]</scope>
    <source>
        <strain evidence="1 2">LMG 18091</strain>
    </source>
</reference>
<dbReference type="Proteomes" id="UP001189915">
    <property type="component" value="Unassembled WGS sequence"/>
</dbReference>
<gene>
    <name evidence="1" type="ORF">LMG18091_01292</name>
</gene>
<evidence type="ECO:0000313" key="1">
    <source>
        <dbReference type="EMBL" id="CAJ0690524.1"/>
    </source>
</evidence>
<accession>A0AAD2AU09</accession>
<dbReference type="AlphaFoldDB" id="A0AAD2AU09"/>
<protein>
    <submittedName>
        <fullName evidence="1">Uncharacterized protein</fullName>
    </submittedName>
</protein>
<dbReference type="EMBL" id="CATWAF010000002">
    <property type="protein sequence ID" value="CAJ0690524.1"/>
    <property type="molecule type" value="Genomic_DNA"/>
</dbReference>